<dbReference type="Proteomes" id="UP000095767">
    <property type="component" value="Unassembled WGS sequence"/>
</dbReference>
<evidence type="ECO:0000256" key="1">
    <source>
        <dbReference type="SAM" id="MobiDB-lite"/>
    </source>
</evidence>
<keyword evidence="4" id="KW-1185">Reference proteome</keyword>
<feature type="domain" description="No apical meristem-associated C-terminal" evidence="2">
    <location>
        <begin position="173"/>
        <end position="241"/>
    </location>
</feature>
<dbReference type="EMBL" id="LWDX02047604">
    <property type="protein sequence ID" value="OEL21561.1"/>
    <property type="molecule type" value="Genomic_DNA"/>
</dbReference>
<feature type="compositionally biased region" description="Pro residues" evidence="1">
    <location>
        <begin position="1"/>
        <end position="17"/>
    </location>
</feature>
<dbReference type="STRING" id="888268.A0A1E5V8W0"/>
<dbReference type="OrthoDB" id="663296at2759"/>
<dbReference type="Pfam" id="PF14303">
    <property type="entry name" value="NAM-associated"/>
    <property type="match status" value="1"/>
</dbReference>
<organism evidence="3 4">
    <name type="scientific">Dichanthelium oligosanthes</name>
    <dbReference type="NCBI Taxonomy" id="888268"/>
    <lineage>
        <taxon>Eukaryota</taxon>
        <taxon>Viridiplantae</taxon>
        <taxon>Streptophyta</taxon>
        <taxon>Embryophyta</taxon>
        <taxon>Tracheophyta</taxon>
        <taxon>Spermatophyta</taxon>
        <taxon>Magnoliopsida</taxon>
        <taxon>Liliopsida</taxon>
        <taxon>Poales</taxon>
        <taxon>Poaceae</taxon>
        <taxon>PACMAD clade</taxon>
        <taxon>Panicoideae</taxon>
        <taxon>Panicodae</taxon>
        <taxon>Paniceae</taxon>
        <taxon>Dichantheliinae</taxon>
        <taxon>Dichanthelium</taxon>
    </lineage>
</organism>
<protein>
    <recommendedName>
        <fullName evidence="2">No apical meristem-associated C-terminal domain-containing protein</fullName>
    </recommendedName>
</protein>
<gene>
    <name evidence="3" type="ORF">BAE44_0017420</name>
</gene>
<evidence type="ECO:0000313" key="3">
    <source>
        <dbReference type="EMBL" id="OEL21561.1"/>
    </source>
</evidence>
<feature type="region of interest" description="Disordered" evidence="1">
    <location>
        <begin position="193"/>
        <end position="247"/>
    </location>
</feature>
<evidence type="ECO:0000313" key="4">
    <source>
        <dbReference type="Proteomes" id="UP000095767"/>
    </source>
</evidence>
<evidence type="ECO:0000259" key="2">
    <source>
        <dbReference type="Pfam" id="PF14303"/>
    </source>
</evidence>
<proteinExistence type="predicted"/>
<accession>A0A1E5V8W0</accession>
<dbReference type="PANTHER" id="PTHR45125:SF3">
    <property type="entry name" value="NO-APICAL-MERISTEM-ASSOCIATED CARBOXY-TERMINAL DOMAIN PROTEIN"/>
    <property type="match status" value="1"/>
</dbReference>
<sequence>MRFPAYPHPSMPYPVWPPMSTQDSAVADAEVECLGSCPPDPTATSDPEEVTAPAPKTKKTKTGSGREKNYSQREDEVLCSVYLNVSKDAIKGANQSKDTYWKRVHAYFHEHKDFESTRSVGSMTQRWSTIKREVSRFCGIKNQQDRFIGLTCGCIVLQLSDAMRVYQALAGHQFNFLHCWVILRGERKWEDKQKGVTEGHTRSRMPAAPSNSTQATELEGPDSAARPIGRDAVKKKRNMQQGSETSTACLALL</sequence>
<dbReference type="InterPro" id="IPR029466">
    <property type="entry name" value="NAM-associated_C"/>
</dbReference>
<name>A0A1E5V8W0_9POAL</name>
<feature type="region of interest" description="Disordered" evidence="1">
    <location>
        <begin position="1"/>
        <end position="72"/>
    </location>
</feature>
<comment type="caution">
    <text evidence="3">The sequence shown here is derived from an EMBL/GenBank/DDBJ whole genome shotgun (WGS) entry which is preliminary data.</text>
</comment>
<dbReference type="AlphaFoldDB" id="A0A1E5V8W0"/>
<reference evidence="3 4" key="1">
    <citation type="submission" date="2016-09" db="EMBL/GenBank/DDBJ databases">
        <title>The draft genome of Dichanthelium oligosanthes: A C3 panicoid grass species.</title>
        <authorList>
            <person name="Studer A.J."/>
            <person name="Schnable J.C."/>
            <person name="Brutnell T.P."/>
        </authorList>
    </citation>
    <scope>NUCLEOTIDE SEQUENCE [LARGE SCALE GENOMIC DNA]</scope>
    <source>
        <strain evidence="4">cv. Kellogg 1175</strain>
        <tissue evidence="3">Leaf</tissue>
    </source>
</reference>
<dbReference type="PANTHER" id="PTHR45125">
    <property type="entry name" value="F21J9.4-RELATED"/>
    <property type="match status" value="1"/>
</dbReference>